<accession>A0A413XI92</accession>
<comment type="caution">
    <text evidence="2">The sequence shown here is derived from an EMBL/GenBank/DDBJ whole genome shotgun (WGS) entry which is preliminary data.</text>
</comment>
<feature type="transmembrane region" description="Helical" evidence="1">
    <location>
        <begin position="51"/>
        <end position="70"/>
    </location>
</feature>
<evidence type="ECO:0000313" key="3">
    <source>
        <dbReference type="Proteomes" id="UP000286114"/>
    </source>
</evidence>
<feature type="transmembrane region" description="Helical" evidence="1">
    <location>
        <begin position="20"/>
        <end position="39"/>
    </location>
</feature>
<protein>
    <recommendedName>
        <fullName evidence="4">Acyltransferase 3 domain-containing protein</fullName>
    </recommendedName>
</protein>
<dbReference type="Proteomes" id="UP000286114">
    <property type="component" value="Unassembled WGS sequence"/>
</dbReference>
<gene>
    <name evidence="2" type="ORF">DW873_01085</name>
</gene>
<feature type="transmembrane region" description="Helical" evidence="1">
    <location>
        <begin position="82"/>
        <end position="99"/>
    </location>
</feature>
<name>A0A413XI92_BACUN</name>
<sequence>MIALSCLWELVCIYIHIPEMLYRLLFFRYFFLIYLGYMWVEKGILLDNIRLLLSVVSIAFILMFAYTSINFEPLFFQTDWKIYHWICYFYVASLFLFFLKFCYNRLSTKLKEFIGLMGKYSFEIFLLQMFVFAFFPHGMLLDFVGNKYICATLTIILTVSLSILPVIVWKRWRGLRSTAAE</sequence>
<proteinExistence type="predicted"/>
<dbReference type="AlphaFoldDB" id="A0A413XI92"/>
<evidence type="ECO:0000313" key="2">
    <source>
        <dbReference type="EMBL" id="RHB77616.1"/>
    </source>
</evidence>
<evidence type="ECO:0000256" key="1">
    <source>
        <dbReference type="SAM" id="Phobius"/>
    </source>
</evidence>
<reference evidence="2 3" key="1">
    <citation type="submission" date="2018-08" db="EMBL/GenBank/DDBJ databases">
        <title>A genome reference for cultivated species of the human gut microbiota.</title>
        <authorList>
            <person name="Zou Y."/>
            <person name="Xue W."/>
            <person name="Luo G."/>
        </authorList>
    </citation>
    <scope>NUCLEOTIDE SEQUENCE [LARGE SCALE GENOMIC DNA]</scope>
    <source>
        <strain evidence="2 3">AM39-1</strain>
    </source>
</reference>
<organism evidence="2 3">
    <name type="scientific">Bacteroides uniformis</name>
    <dbReference type="NCBI Taxonomy" id="820"/>
    <lineage>
        <taxon>Bacteria</taxon>
        <taxon>Pseudomonadati</taxon>
        <taxon>Bacteroidota</taxon>
        <taxon>Bacteroidia</taxon>
        <taxon>Bacteroidales</taxon>
        <taxon>Bacteroidaceae</taxon>
        <taxon>Bacteroides</taxon>
    </lineage>
</organism>
<keyword evidence="1" id="KW-0812">Transmembrane</keyword>
<feature type="transmembrane region" description="Helical" evidence="1">
    <location>
        <begin position="120"/>
        <end position="140"/>
    </location>
</feature>
<keyword evidence="1" id="KW-0472">Membrane</keyword>
<keyword evidence="1" id="KW-1133">Transmembrane helix</keyword>
<feature type="transmembrane region" description="Helical" evidence="1">
    <location>
        <begin position="146"/>
        <end position="169"/>
    </location>
</feature>
<evidence type="ECO:0008006" key="4">
    <source>
        <dbReference type="Google" id="ProtNLM"/>
    </source>
</evidence>
<dbReference type="EMBL" id="QSHA01000001">
    <property type="protein sequence ID" value="RHB77616.1"/>
    <property type="molecule type" value="Genomic_DNA"/>
</dbReference>